<evidence type="ECO:0000313" key="1">
    <source>
        <dbReference type="EMBL" id="TWV99791.1"/>
    </source>
</evidence>
<keyword evidence="2" id="KW-1185">Reference proteome</keyword>
<dbReference type="EMBL" id="VOHS01000013">
    <property type="protein sequence ID" value="TWV99791.1"/>
    <property type="molecule type" value="Genomic_DNA"/>
</dbReference>
<evidence type="ECO:0000313" key="2">
    <source>
        <dbReference type="Proteomes" id="UP000318815"/>
    </source>
</evidence>
<dbReference type="RefSeq" id="WP_146305907.1">
    <property type="nucleotide sequence ID" value="NZ_VOHS01000013.1"/>
</dbReference>
<gene>
    <name evidence="1" type="ORF">FEF09_15190</name>
</gene>
<dbReference type="OrthoDB" id="9757559at2"/>
<dbReference type="SUPFAM" id="SSF56801">
    <property type="entry name" value="Acetyl-CoA synthetase-like"/>
    <property type="match status" value="1"/>
</dbReference>
<name>A0A5C6LSA7_9BACT</name>
<comment type="caution">
    <text evidence="1">The sequence shown here is derived from an EMBL/GenBank/DDBJ whole genome shotgun (WGS) entry which is preliminary data.</text>
</comment>
<dbReference type="AlphaFoldDB" id="A0A5C6LSA7"/>
<reference evidence="1 2" key="1">
    <citation type="submission" date="2019-08" db="EMBL/GenBank/DDBJ databases">
        <title>Whole genome sequencing of chitin degrading bacteria Chitinophaga pinensis YS16.</title>
        <authorList>
            <person name="Singh R.P."/>
            <person name="Manchanda G."/>
            <person name="Maurya I.K."/>
            <person name="Joshi N.K."/>
            <person name="Srivastava A.K."/>
        </authorList>
    </citation>
    <scope>NUCLEOTIDE SEQUENCE [LARGE SCALE GENOMIC DNA]</scope>
    <source>
        <strain evidence="1 2">YS-16</strain>
    </source>
</reference>
<proteinExistence type="predicted"/>
<sequence length="90" mass="9841">MLKEPGLDQHDKVLALTTISFDISGLELYLPLLVGREIILTDVQTSRDTRHLMDIVRQQGVNGHAGYTCDMENDAGICLGGSLTVKSADR</sequence>
<dbReference type="Gene3D" id="3.40.50.980">
    <property type="match status" value="1"/>
</dbReference>
<dbReference type="Proteomes" id="UP000318815">
    <property type="component" value="Unassembled WGS sequence"/>
</dbReference>
<accession>A0A5C6LSA7</accession>
<protein>
    <submittedName>
        <fullName evidence="1">Uncharacterized protein</fullName>
    </submittedName>
</protein>
<organism evidence="1 2">
    <name type="scientific">Chitinophaga pinensis</name>
    <dbReference type="NCBI Taxonomy" id="79329"/>
    <lineage>
        <taxon>Bacteria</taxon>
        <taxon>Pseudomonadati</taxon>
        <taxon>Bacteroidota</taxon>
        <taxon>Chitinophagia</taxon>
        <taxon>Chitinophagales</taxon>
        <taxon>Chitinophagaceae</taxon>
        <taxon>Chitinophaga</taxon>
    </lineage>
</organism>